<dbReference type="InterPro" id="IPR036868">
    <property type="entry name" value="TusA-like_sf"/>
</dbReference>
<dbReference type="EMBL" id="JAWXYC010000007">
    <property type="protein sequence ID" value="MDX5955919.1"/>
    <property type="molecule type" value="Genomic_DNA"/>
</dbReference>
<accession>A0ABU4PHJ2</accession>
<gene>
    <name evidence="2" type="ORF">SIM66_32645</name>
</gene>
<evidence type="ECO:0000259" key="1">
    <source>
        <dbReference type="Pfam" id="PF10006"/>
    </source>
</evidence>
<evidence type="ECO:0000313" key="2">
    <source>
        <dbReference type="EMBL" id="MDX5955919.1"/>
    </source>
</evidence>
<dbReference type="Proteomes" id="UP001277471">
    <property type="component" value="Unassembled WGS sequence"/>
</dbReference>
<protein>
    <submittedName>
        <fullName evidence="2">DUF2249 domain-containing protein</fullName>
    </submittedName>
</protein>
<sequence>MPPSDCVTLDLRDLQPPEPLLRILERIDSGNGEPFDVRLKRDPLLLYPELAERGWTWERLDAETEEKRLRLFPLSND</sequence>
<dbReference type="Pfam" id="PF10006">
    <property type="entry name" value="DUF2249"/>
    <property type="match status" value="1"/>
</dbReference>
<reference evidence="2 3" key="1">
    <citation type="submission" date="2023-11" db="EMBL/GenBank/DDBJ databases">
        <title>MicrobeMod: A computational toolkit for identifying prokaryotic methylation and restriction-modification with nanopore sequencing.</title>
        <authorList>
            <person name="Crits-Christoph A."/>
            <person name="Kang S.C."/>
            <person name="Lee H."/>
            <person name="Ostrov N."/>
        </authorList>
    </citation>
    <scope>NUCLEOTIDE SEQUENCE [LARGE SCALE GENOMIC DNA]</scope>
    <source>
        <strain evidence="2 3">ATCC 29145</strain>
    </source>
</reference>
<organism evidence="2 3">
    <name type="scientific">Azospirillum brasilense</name>
    <dbReference type="NCBI Taxonomy" id="192"/>
    <lineage>
        <taxon>Bacteria</taxon>
        <taxon>Pseudomonadati</taxon>
        <taxon>Pseudomonadota</taxon>
        <taxon>Alphaproteobacteria</taxon>
        <taxon>Rhodospirillales</taxon>
        <taxon>Azospirillaceae</taxon>
        <taxon>Azospirillum</taxon>
    </lineage>
</organism>
<comment type="caution">
    <text evidence="2">The sequence shown here is derived from an EMBL/GenBank/DDBJ whole genome shotgun (WGS) entry which is preliminary data.</text>
</comment>
<dbReference type="RefSeq" id="WP_035684003.1">
    <property type="nucleotide sequence ID" value="NZ_CP012918.1"/>
</dbReference>
<evidence type="ECO:0000313" key="3">
    <source>
        <dbReference type="Proteomes" id="UP001277471"/>
    </source>
</evidence>
<name>A0ABU4PHJ2_AZOBR</name>
<proteinExistence type="predicted"/>
<feature type="domain" description="DUF2249" evidence="1">
    <location>
        <begin position="8"/>
        <end position="70"/>
    </location>
</feature>
<dbReference type="InterPro" id="IPR018720">
    <property type="entry name" value="DUF2249"/>
</dbReference>
<dbReference type="SUPFAM" id="SSF64307">
    <property type="entry name" value="SirA-like"/>
    <property type="match status" value="1"/>
</dbReference>
<keyword evidence="3" id="KW-1185">Reference proteome</keyword>